<reference evidence="4" key="1">
    <citation type="submission" date="2025-08" db="UniProtKB">
        <authorList>
            <consortium name="RefSeq"/>
        </authorList>
    </citation>
    <scope>IDENTIFICATION</scope>
</reference>
<proteinExistence type="predicted"/>
<protein>
    <submittedName>
        <fullName evidence="4">Uncharacterized protein LOC106748779 isoform X1</fullName>
    </submittedName>
</protein>
<evidence type="ECO:0000313" key="4">
    <source>
        <dbReference type="RefSeq" id="XP_014483129.1"/>
    </source>
</evidence>
<feature type="compositionally biased region" description="Low complexity" evidence="1">
    <location>
        <begin position="74"/>
        <end position="85"/>
    </location>
</feature>
<dbReference type="Proteomes" id="UP000515204">
    <property type="component" value="Unplaced"/>
</dbReference>
<name>A0A6P3XYR6_DINQU</name>
<sequence length="237" mass="26074">MSGNAEEDLSTCPEAELLLSSCTRGDTRVCMKKAQPGERRAMDEPYHQGDVSSPSSSTPTSQNKSTGSSCNAQVEEPSSNPPVVVITPPSIIVNDAVENDDPPPYSAIVPPNHIGWPYGPFTFGDSYSTDMPSYTVEMPLAPFQTSRAPAATGFHPEETNRQHASLPMSLTPYRFFKFSYRGGLRETWLPGNRIGEKIEDRTSRKYGAILMAVAVVISLMALSLIVRFIIERSWWRG</sequence>
<dbReference type="KEGG" id="dqu:106748779"/>
<dbReference type="RefSeq" id="XP_014483129.1">
    <property type="nucleotide sequence ID" value="XM_014627643.1"/>
</dbReference>
<keyword evidence="2" id="KW-1133">Transmembrane helix</keyword>
<gene>
    <name evidence="4" type="primary">LOC106748779</name>
</gene>
<dbReference type="GeneID" id="106748779"/>
<organism evidence="3 4">
    <name type="scientific">Dinoponera quadriceps</name>
    <name type="common">South American ant</name>
    <dbReference type="NCBI Taxonomy" id="609295"/>
    <lineage>
        <taxon>Eukaryota</taxon>
        <taxon>Metazoa</taxon>
        <taxon>Ecdysozoa</taxon>
        <taxon>Arthropoda</taxon>
        <taxon>Hexapoda</taxon>
        <taxon>Insecta</taxon>
        <taxon>Pterygota</taxon>
        <taxon>Neoptera</taxon>
        <taxon>Endopterygota</taxon>
        <taxon>Hymenoptera</taxon>
        <taxon>Apocrita</taxon>
        <taxon>Aculeata</taxon>
        <taxon>Formicoidea</taxon>
        <taxon>Formicidae</taxon>
        <taxon>Ponerinae</taxon>
        <taxon>Ponerini</taxon>
        <taxon>Dinoponera</taxon>
    </lineage>
</organism>
<dbReference type="AlphaFoldDB" id="A0A6P3XYR6"/>
<accession>A0A6P3XYR6</accession>
<feature type="compositionally biased region" description="Low complexity" evidence="1">
    <location>
        <begin position="52"/>
        <end position="61"/>
    </location>
</feature>
<feature type="compositionally biased region" description="Polar residues" evidence="1">
    <location>
        <begin position="62"/>
        <end position="72"/>
    </location>
</feature>
<dbReference type="OrthoDB" id="7539293at2759"/>
<feature type="region of interest" description="Disordered" evidence="1">
    <location>
        <begin position="33"/>
        <end position="85"/>
    </location>
</feature>
<feature type="compositionally biased region" description="Basic and acidic residues" evidence="1">
    <location>
        <begin position="33"/>
        <end position="47"/>
    </location>
</feature>
<keyword evidence="2" id="KW-0812">Transmembrane</keyword>
<evidence type="ECO:0000256" key="1">
    <source>
        <dbReference type="SAM" id="MobiDB-lite"/>
    </source>
</evidence>
<evidence type="ECO:0000313" key="3">
    <source>
        <dbReference type="Proteomes" id="UP000515204"/>
    </source>
</evidence>
<keyword evidence="2" id="KW-0472">Membrane</keyword>
<evidence type="ECO:0000256" key="2">
    <source>
        <dbReference type="SAM" id="Phobius"/>
    </source>
</evidence>
<keyword evidence="3" id="KW-1185">Reference proteome</keyword>
<feature type="transmembrane region" description="Helical" evidence="2">
    <location>
        <begin position="206"/>
        <end position="230"/>
    </location>
</feature>